<reference evidence="3 4" key="1">
    <citation type="submission" date="2023-04" db="EMBL/GenBank/DDBJ databases">
        <title>Marinoamorphus aggregata gen. nov., sp. Nov., isolate from tissue of brittle star Ophioplocus japonicus.</title>
        <authorList>
            <person name="Kawano K."/>
            <person name="Sawayama S."/>
            <person name="Nakagawa S."/>
        </authorList>
    </citation>
    <scope>NUCLEOTIDE SEQUENCE [LARGE SCALE GENOMIC DNA]</scope>
    <source>
        <strain evidence="3 4">NKW23</strain>
    </source>
</reference>
<keyword evidence="2" id="KW-0560">Oxidoreductase</keyword>
<dbReference type="PANTHER" id="PTHR42760:SF133">
    <property type="entry name" value="3-OXOACYL-[ACYL-CARRIER-PROTEIN] REDUCTASE"/>
    <property type="match status" value="1"/>
</dbReference>
<accession>A0ABQ6LEK7</accession>
<dbReference type="Proteomes" id="UP001239909">
    <property type="component" value="Unassembled WGS sequence"/>
</dbReference>
<gene>
    <name evidence="3" type="ORF">LNKW23_09930</name>
</gene>
<dbReference type="PRINTS" id="PR00081">
    <property type="entry name" value="GDHRDH"/>
</dbReference>
<sequence length="246" mass="25123">MSLRSCKIFVTGASSGIGAHLARALARRGAAVAAGARRAEALADLAAVEPRITPVKLDVTDPGSVRSGVAAAAEALGGLDGLVNNAGIAWGGRALDMAEDDWARVIDTNLSGVFRVAQAAARVMAEDGGGSIVNTASVLGFGTGTGVAAYAASKAAVVHLTRNLALEWARHGVRVNALAPGYIPTEINRGFLEGEAGQAMLKDIPMRRFGRPEDLEAPLELLLGPGGAYITGVTLPVDGGHLCRPL</sequence>
<dbReference type="Pfam" id="PF13561">
    <property type="entry name" value="adh_short_C2"/>
    <property type="match status" value="1"/>
</dbReference>
<name>A0ABQ6LEK7_9RHOB</name>
<dbReference type="CDD" id="cd05233">
    <property type="entry name" value="SDR_c"/>
    <property type="match status" value="1"/>
</dbReference>
<dbReference type="Gene3D" id="3.40.50.720">
    <property type="entry name" value="NAD(P)-binding Rossmann-like Domain"/>
    <property type="match status" value="1"/>
</dbReference>
<dbReference type="EMBL" id="BSYI01000005">
    <property type="protein sequence ID" value="GMG81780.1"/>
    <property type="molecule type" value="Genomic_DNA"/>
</dbReference>
<keyword evidence="4" id="KW-1185">Reference proteome</keyword>
<comment type="similarity">
    <text evidence="1">Belongs to the short-chain dehydrogenases/reductases (SDR) family.</text>
</comment>
<dbReference type="InterPro" id="IPR002347">
    <property type="entry name" value="SDR_fam"/>
</dbReference>
<dbReference type="InterPro" id="IPR036291">
    <property type="entry name" value="NAD(P)-bd_dom_sf"/>
</dbReference>
<protein>
    <submittedName>
        <fullName evidence="3">Glucose 1-dehydrogenase</fullName>
    </submittedName>
</protein>
<organism evidence="3 4">
    <name type="scientific">Paralimibaculum aggregatum</name>
    <dbReference type="NCBI Taxonomy" id="3036245"/>
    <lineage>
        <taxon>Bacteria</taxon>
        <taxon>Pseudomonadati</taxon>
        <taxon>Pseudomonadota</taxon>
        <taxon>Alphaproteobacteria</taxon>
        <taxon>Rhodobacterales</taxon>
        <taxon>Paracoccaceae</taxon>
        <taxon>Paralimibaculum</taxon>
    </lineage>
</organism>
<dbReference type="RefSeq" id="WP_285670496.1">
    <property type="nucleotide sequence ID" value="NZ_BSYI01000005.1"/>
</dbReference>
<dbReference type="InterPro" id="IPR020904">
    <property type="entry name" value="Sc_DH/Rdtase_CS"/>
</dbReference>
<dbReference type="PRINTS" id="PR00080">
    <property type="entry name" value="SDRFAMILY"/>
</dbReference>
<dbReference type="SUPFAM" id="SSF51735">
    <property type="entry name" value="NAD(P)-binding Rossmann-fold domains"/>
    <property type="match status" value="1"/>
</dbReference>
<dbReference type="PANTHER" id="PTHR42760">
    <property type="entry name" value="SHORT-CHAIN DEHYDROGENASES/REDUCTASES FAMILY MEMBER"/>
    <property type="match status" value="1"/>
</dbReference>
<evidence type="ECO:0000256" key="1">
    <source>
        <dbReference type="ARBA" id="ARBA00006484"/>
    </source>
</evidence>
<dbReference type="PROSITE" id="PS00061">
    <property type="entry name" value="ADH_SHORT"/>
    <property type="match status" value="1"/>
</dbReference>
<comment type="caution">
    <text evidence="3">The sequence shown here is derived from an EMBL/GenBank/DDBJ whole genome shotgun (WGS) entry which is preliminary data.</text>
</comment>
<evidence type="ECO:0000256" key="2">
    <source>
        <dbReference type="ARBA" id="ARBA00023002"/>
    </source>
</evidence>
<proteinExistence type="inferred from homology"/>
<evidence type="ECO:0000313" key="4">
    <source>
        <dbReference type="Proteomes" id="UP001239909"/>
    </source>
</evidence>
<evidence type="ECO:0000313" key="3">
    <source>
        <dbReference type="EMBL" id="GMG81780.1"/>
    </source>
</evidence>